<name>A0A835XV48_9CHLO</name>
<gene>
    <name evidence="2" type="ORF">HYH03_010911</name>
</gene>
<comment type="caution">
    <text evidence="2">The sequence shown here is derived from an EMBL/GenBank/DDBJ whole genome shotgun (WGS) entry which is preliminary data.</text>
</comment>
<dbReference type="InterPro" id="IPR029052">
    <property type="entry name" value="Metallo-depent_PP-like"/>
</dbReference>
<dbReference type="AlphaFoldDB" id="A0A835XV48"/>
<proteinExistence type="predicted"/>
<accession>A0A835XV48</accession>
<keyword evidence="1" id="KW-0732">Signal</keyword>
<evidence type="ECO:0000313" key="3">
    <source>
        <dbReference type="Proteomes" id="UP000612055"/>
    </source>
</evidence>
<protein>
    <submittedName>
        <fullName evidence="2">Uncharacterized protein</fullName>
    </submittedName>
</protein>
<reference evidence="2" key="1">
    <citation type="journal article" date="2020" name="bioRxiv">
        <title>Comparative genomics of Chlamydomonas.</title>
        <authorList>
            <person name="Craig R.J."/>
            <person name="Hasan A.R."/>
            <person name="Ness R.W."/>
            <person name="Keightley P.D."/>
        </authorList>
    </citation>
    <scope>NUCLEOTIDE SEQUENCE</scope>
    <source>
        <strain evidence="2">CCAP 11/70</strain>
    </source>
</reference>
<feature type="signal peptide" evidence="1">
    <location>
        <begin position="1"/>
        <end position="27"/>
    </location>
</feature>
<evidence type="ECO:0000313" key="2">
    <source>
        <dbReference type="EMBL" id="KAG2490758.1"/>
    </source>
</evidence>
<dbReference type="Proteomes" id="UP000612055">
    <property type="component" value="Unassembled WGS sequence"/>
</dbReference>
<sequence length="426" mass="46410">MAPQRLRVLGVLVLLSTLSLMAAPAAARGCATAANPCPRDGTVCTDIDAAPRWKCVCAPGYQPVTNLRGNRLSCVVAPSPPPPPSPDALRPFAVGLWGDLPYSVLQATVGMPNLIADMNAHDLAFTVHDGDLKQGSNSPCDNAMYAQALGFFNQLKAPAAFTPGDNDWVDCDRANNGGFNSLERLDYERELFFSTSFSLGQNQIQQEVQTAPLCPRYSATQPYPLGPCPENRRWVHNGVMFMTANVQGSCNNLCDTNPDPEEFAGRNAANIAWLNETFAAAKAQGLAAVMIISQANPGFDLADTTRAPTRDPQTLVQAPGQPADGFFDWLVAVRANTIEFARPVAYVNGDSHYFRVDKPLLDKNGKRIQWFTRVETFGDNQNTGNTDVTWLKVNVDPSSREVFSFVPMLVPNNIPTDYAARRMLRA</sequence>
<evidence type="ECO:0000256" key="1">
    <source>
        <dbReference type="SAM" id="SignalP"/>
    </source>
</evidence>
<dbReference type="EMBL" id="JAEHOE010000059">
    <property type="protein sequence ID" value="KAG2490758.1"/>
    <property type="molecule type" value="Genomic_DNA"/>
</dbReference>
<feature type="chain" id="PRO_5032953121" evidence="1">
    <location>
        <begin position="28"/>
        <end position="426"/>
    </location>
</feature>
<dbReference type="SUPFAM" id="SSF56300">
    <property type="entry name" value="Metallo-dependent phosphatases"/>
    <property type="match status" value="1"/>
</dbReference>
<keyword evidence="3" id="KW-1185">Reference proteome</keyword>
<dbReference type="OrthoDB" id="527051at2759"/>
<organism evidence="2 3">
    <name type="scientific">Edaphochlamys debaryana</name>
    <dbReference type="NCBI Taxonomy" id="47281"/>
    <lineage>
        <taxon>Eukaryota</taxon>
        <taxon>Viridiplantae</taxon>
        <taxon>Chlorophyta</taxon>
        <taxon>core chlorophytes</taxon>
        <taxon>Chlorophyceae</taxon>
        <taxon>CS clade</taxon>
        <taxon>Chlamydomonadales</taxon>
        <taxon>Chlamydomonadales incertae sedis</taxon>
        <taxon>Edaphochlamys</taxon>
    </lineage>
</organism>